<keyword evidence="6 8" id="KW-0653">Protein transport</keyword>
<feature type="domain" description="Nmd3 N-terminal" evidence="9">
    <location>
        <begin position="17"/>
        <end position="244"/>
    </location>
</feature>
<sequence length="500" mass="57747">MEYEPSLAHSSVSKILCCDCGVPIEPNEVNKCAGCVRANEDISDSLPRQSQIQMCKLCRKVFSPPNSWTVAKLESKELLAICLKRLNGLKKVRLVDANFLWTEPHSKRVKVLLKIQKEVASVALLQSVLVEYVIHTTLCDECQRIEAKDYWRGCVQIRQKSVHKRTLFYLEQLVLKQKLYRNCNFIKQTQDGMDFFYSGKHEAFSLVEYVNSKLPMRYKYSQELVSHDPHSNRYDYKHTYSVEIAPVCKDDIVCLPKQLAAKLGSKSQLMICYRIGKVIHLVDPVSAQVFEVSGPMYWIYPFRTIAQRGELEEYTVLTVETAKSSYNFQNYIDRPDKQRFESGDVLVTPSSQLGDLNGKEVYCRTHLSHLLTAGDTVLGLDLTTRNVNNEDFDQIPKDKVPEVLLVQKSYDRSVRRSRRVWKLKRLQPDEMESEATNNDYDEFLEDLEEDPTLRRDVNIYRDPSVQLPQPLPDDATEMPCVPLHEMITDLSIQDEEMPEV</sequence>
<evidence type="ECO:0000313" key="12">
    <source>
        <dbReference type="EMBL" id="KFD68346.1"/>
    </source>
</evidence>
<comment type="function">
    <text evidence="1 8">Acts as an adapter for the XPO1/CRM1-mediated export of the 60S ribosomal subunit.</text>
</comment>
<dbReference type="Proteomes" id="UP000030758">
    <property type="component" value="Unassembled WGS sequence"/>
</dbReference>
<feature type="domain" description="60S ribosomal export protein NMD3 SH3" evidence="11">
    <location>
        <begin position="247"/>
        <end position="293"/>
    </location>
</feature>
<evidence type="ECO:0000256" key="8">
    <source>
        <dbReference type="RuleBase" id="RU364108"/>
    </source>
</evidence>
<accession>A0A085NFV0</accession>
<gene>
    <name evidence="12" type="ORF">M514_07329</name>
</gene>
<dbReference type="InterPro" id="IPR039768">
    <property type="entry name" value="Nmd3"/>
</dbReference>
<evidence type="ECO:0000256" key="1">
    <source>
        <dbReference type="ARBA" id="ARBA00002269"/>
    </source>
</evidence>
<reference evidence="12" key="1">
    <citation type="journal article" date="2014" name="Nat. Genet.">
        <title>Genome and transcriptome of the porcine whipworm Trichuris suis.</title>
        <authorList>
            <person name="Jex A.R."/>
            <person name="Nejsum P."/>
            <person name="Schwarz E.M."/>
            <person name="Hu L."/>
            <person name="Young N.D."/>
            <person name="Hall R.S."/>
            <person name="Korhonen P.K."/>
            <person name="Liao S."/>
            <person name="Thamsborg S."/>
            <person name="Xia J."/>
            <person name="Xu P."/>
            <person name="Wang S."/>
            <person name="Scheerlinck J.P."/>
            <person name="Hofmann A."/>
            <person name="Sternberg P.W."/>
            <person name="Wang J."/>
            <person name="Gasser R.B."/>
        </authorList>
    </citation>
    <scope>NUCLEOTIDE SEQUENCE [LARGE SCALE GENOMIC DNA]</scope>
    <source>
        <strain evidence="12">DCEP-RM93F</strain>
    </source>
</reference>
<comment type="subcellular location">
    <subcellularLocation>
        <location evidence="8">Cytoplasm</location>
    </subcellularLocation>
    <subcellularLocation>
        <location evidence="8">Nucleus</location>
    </subcellularLocation>
</comment>
<keyword evidence="4 8" id="KW-0813">Transport</keyword>
<keyword evidence="7 8" id="KW-0539">Nucleus</keyword>
<dbReference type="Pfam" id="PF21192">
    <property type="entry name" value="OB_NMD3"/>
    <property type="match status" value="1"/>
</dbReference>
<keyword evidence="5 8" id="KW-0963">Cytoplasm</keyword>
<feature type="domain" description="60S ribosomal export protein NMD3 OB-fold" evidence="10">
    <location>
        <begin position="311"/>
        <end position="408"/>
    </location>
</feature>
<evidence type="ECO:0000259" key="10">
    <source>
        <dbReference type="Pfam" id="PF21192"/>
    </source>
</evidence>
<dbReference type="GO" id="GO:0005634">
    <property type="term" value="C:nucleus"/>
    <property type="evidence" value="ECO:0007669"/>
    <property type="project" value="UniProtKB-SubCell"/>
</dbReference>
<dbReference type="PANTHER" id="PTHR12746:SF2">
    <property type="entry name" value="60S RIBOSOMAL EXPORT PROTEIN NMD3"/>
    <property type="match status" value="1"/>
</dbReference>
<evidence type="ECO:0000256" key="6">
    <source>
        <dbReference type="ARBA" id="ARBA00022927"/>
    </source>
</evidence>
<dbReference type="GO" id="GO:0015031">
    <property type="term" value="P:protein transport"/>
    <property type="evidence" value="ECO:0007669"/>
    <property type="project" value="UniProtKB-KW"/>
</dbReference>
<evidence type="ECO:0000256" key="2">
    <source>
        <dbReference type="ARBA" id="ARBA00009794"/>
    </source>
</evidence>
<dbReference type="GO" id="GO:0043023">
    <property type="term" value="F:ribosomal large subunit binding"/>
    <property type="evidence" value="ECO:0007669"/>
    <property type="project" value="InterPro"/>
</dbReference>
<comment type="similarity">
    <text evidence="2 8">Belongs to the NMD3 family.</text>
</comment>
<dbReference type="Pfam" id="PF21193">
    <property type="entry name" value="NMD_SH3"/>
    <property type="match status" value="1"/>
</dbReference>
<organism evidence="12">
    <name type="scientific">Trichuris suis</name>
    <name type="common">pig whipworm</name>
    <dbReference type="NCBI Taxonomy" id="68888"/>
    <lineage>
        <taxon>Eukaryota</taxon>
        <taxon>Metazoa</taxon>
        <taxon>Ecdysozoa</taxon>
        <taxon>Nematoda</taxon>
        <taxon>Enoplea</taxon>
        <taxon>Dorylaimia</taxon>
        <taxon>Trichinellida</taxon>
        <taxon>Trichuridae</taxon>
        <taxon>Trichuris</taxon>
    </lineage>
</organism>
<dbReference type="EMBL" id="KL367505">
    <property type="protein sequence ID" value="KFD68346.1"/>
    <property type="molecule type" value="Genomic_DNA"/>
</dbReference>
<evidence type="ECO:0000256" key="4">
    <source>
        <dbReference type="ARBA" id="ARBA00022448"/>
    </source>
</evidence>
<dbReference type="InterPro" id="IPR048899">
    <property type="entry name" value="NMD_SH3"/>
</dbReference>
<protein>
    <recommendedName>
        <fullName evidence="3 8">60S ribosomal export protein NMD3</fullName>
    </recommendedName>
</protein>
<dbReference type="PANTHER" id="PTHR12746">
    <property type="entry name" value="NONSENSE-MEDIATED MRNA DECAY PROTEIN 3"/>
    <property type="match status" value="1"/>
</dbReference>
<name>A0A085NFV0_9BILA</name>
<evidence type="ECO:0000259" key="11">
    <source>
        <dbReference type="Pfam" id="PF21193"/>
    </source>
</evidence>
<dbReference type="InterPro" id="IPR048898">
    <property type="entry name" value="OB_NMD3"/>
</dbReference>
<evidence type="ECO:0000259" key="9">
    <source>
        <dbReference type="Pfam" id="PF04981"/>
    </source>
</evidence>
<proteinExistence type="inferred from homology"/>
<dbReference type="Pfam" id="PF04981">
    <property type="entry name" value="NMD3"/>
    <property type="match status" value="1"/>
</dbReference>
<dbReference type="InterPro" id="IPR007064">
    <property type="entry name" value="Nmd3_N"/>
</dbReference>
<evidence type="ECO:0000256" key="7">
    <source>
        <dbReference type="ARBA" id="ARBA00023242"/>
    </source>
</evidence>
<dbReference type="GO" id="GO:0000055">
    <property type="term" value="P:ribosomal large subunit export from nucleus"/>
    <property type="evidence" value="ECO:0007669"/>
    <property type="project" value="TreeGrafter"/>
</dbReference>
<evidence type="ECO:0000256" key="3">
    <source>
        <dbReference type="ARBA" id="ARBA00017035"/>
    </source>
</evidence>
<dbReference type="GO" id="GO:0005737">
    <property type="term" value="C:cytoplasm"/>
    <property type="evidence" value="ECO:0007669"/>
    <property type="project" value="UniProtKB-SubCell"/>
</dbReference>
<dbReference type="AlphaFoldDB" id="A0A085NFV0"/>
<evidence type="ECO:0000256" key="5">
    <source>
        <dbReference type="ARBA" id="ARBA00022490"/>
    </source>
</evidence>